<dbReference type="SUPFAM" id="SSF52799">
    <property type="entry name" value="(Phosphotyrosine protein) phosphatases II"/>
    <property type="match status" value="1"/>
</dbReference>
<dbReference type="PROSITE" id="PS50054">
    <property type="entry name" value="TYR_PHOSPHATASE_DUAL"/>
    <property type="match status" value="1"/>
</dbReference>
<name>A0A6C0E0V3_9ZZZZ</name>
<evidence type="ECO:0000256" key="4">
    <source>
        <dbReference type="ARBA" id="ARBA00047761"/>
    </source>
</evidence>
<dbReference type="Pfam" id="PF00782">
    <property type="entry name" value="DSPc"/>
    <property type="match status" value="1"/>
</dbReference>
<dbReference type="PANTHER" id="PTHR45948">
    <property type="entry name" value="DUAL SPECIFICITY PROTEIN PHOSPHATASE DDB_G0269404-RELATED"/>
    <property type="match status" value="1"/>
</dbReference>
<evidence type="ECO:0000259" key="7">
    <source>
        <dbReference type="PROSITE" id="PS50056"/>
    </source>
</evidence>
<proteinExistence type="inferred from homology"/>
<comment type="catalytic activity">
    <reaction evidence="5">
        <text>O-phospho-L-threonyl-[protein] + H2O = L-threonyl-[protein] + phosphate</text>
        <dbReference type="Rhea" id="RHEA:47004"/>
        <dbReference type="Rhea" id="RHEA-COMP:11060"/>
        <dbReference type="Rhea" id="RHEA-COMP:11605"/>
        <dbReference type="ChEBI" id="CHEBI:15377"/>
        <dbReference type="ChEBI" id="CHEBI:30013"/>
        <dbReference type="ChEBI" id="CHEBI:43474"/>
        <dbReference type="ChEBI" id="CHEBI:61977"/>
        <dbReference type="EC" id="3.1.3.16"/>
    </reaction>
</comment>
<dbReference type="AlphaFoldDB" id="A0A6C0E0V3"/>
<dbReference type="PROSITE" id="PS50056">
    <property type="entry name" value="TYR_PHOSPHATASE_2"/>
    <property type="match status" value="1"/>
</dbReference>
<feature type="domain" description="Tyrosine-protein phosphatase" evidence="6">
    <location>
        <begin position="48"/>
        <end position="189"/>
    </location>
</feature>
<dbReference type="InterPro" id="IPR020422">
    <property type="entry name" value="TYR_PHOSPHATASE_DUAL_dom"/>
</dbReference>
<sequence>MNNEEEKNNVIYKDVDTKKFDISYYPYYIFNYVHSNIRSLNIFDNRFEASEIINGLYVGAIDSSYDKNELIRLGITHIISVIPGHIPPFPNDFKYMIINAMDDDNTKLYTVFDDSNKFIDDAFENKGNVLIHCLMGRSRSSTIASAYLIHAFGMNVHEIISLMIDKRNIIQPNDYFMKQLNKYYNKKYHEHNIL</sequence>
<dbReference type="EMBL" id="MN739718">
    <property type="protein sequence ID" value="QHT22654.1"/>
    <property type="molecule type" value="Genomic_DNA"/>
</dbReference>
<protein>
    <recommendedName>
        <fullName evidence="9">Protein-serine/threonine phosphatase</fullName>
    </recommendedName>
</protein>
<evidence type="ECO:0000256" key="2">
    <source>
        <dbReference type="ARBA" id="ARBA00022801"/>
    </source>
</evidence>
<comment type="similarity">
    <text evidence="1">Belongs to the protein-tyrosine phosphatase family. Non-receptor class dual specificity subfamily.</text>
</comment>
<dbReference type="Gene3D" id="3.90.190.10">
    <property type="entry name" value="Protein tyrosine phosphatase superfamily"/>
    <property type="match status" value="1"/>
</dbReference>
<accession>A0A6C0E0V3</accession>
<comment type="catalytic activity">
    <reaction evidence="4">
        <text>O-phospho-L-seryl-[protein] + H2O = L-seryl-[protein] + phosphate</text>
        <dbReference type="Rhea" id="RHEA:20629"/>
        <dbReference type="Rhea" id="RHEA-COMP:9863"/>
        <dbReference type="Rhea" id="RHEA-COMP:11604"/>
        <dbReference type="ChEBI" id="CHEBI:15377"/>
        <dbReference type="ChEBI" id="CHEBI:29999"/>
        <dbReference type="ChEBI" id="CHEBI:43474"/>
        <dbReference type="ChEBI" id="CHEBI:83421"/>
        <dbReference type="EC" id="3.1.3.16"/>
    </reaction>
</comment>
<evidence type="ECO:0000313" key="8">
    <source>
        <dbReference type="EMBL" id="QHT22654.1"/>
    </source>
</evidence>
<dbReference type="InterPro" id="IPR000340">
    <property type="entry name" value="Dual-sp_phosphatase_cat-dom"/>
</dbReference>
<evidence type="ECO:0000256" key="5">
    <source>
        <dbReference type="ARBA" id="ARBA00048336"/>
    </source>
</evidence>
<dbReference type="SMART" id="SM00195">
    <property type="entry name" value="DSPc"/>
    <property type="match status" value="1"/>
</dbReference>
<dbReference type="GO" id="GO:0004725">
    <property type="term" value="F:protein tyrosine phosphatase activity"/>
    <property type="evidence" value="ECO:0007669"/>
    <property type="project" value="TreeGrafter"/>
</dbReference>
<dbReference type="GO" id="GO:0007165">
    <property type="term" value="P:signal transduction"/>
    <property type="evidence" value="ECO:0007669"/>
    <property type="project" value="TreeGrafter"/>
</dbReference>
<dbReference type="InterPro" id="IPR000387">
    <property type="entry name" value="Tyr_Pase_dom"/>
</dbReference>
<evidence type="ECO:0000259" key="6">
    <source>
        <dbReference type="PROSITE" id="PS50054"/>
    </source>
</evidence>
<dbReference type="GO" id="GO:0005829">
    <property type="term" value="C:cytosol"/>
    <property type="evidence" value="ECO:0007669"/>
    <property type="project" value="TreeGrafter"/>
</dbReference>
<evidence type="ECO:0008006" key="9">
    <source>
        <dbReference type="Google" id="ProtNLM"/>
    </source>
</evidence>
<keyword evidence="3" id="KW-0904">Protein phosphatase</keyword>
<dbReference type="InterPro" id="IPR016130">
    <property type="entry name" value="Tyr_Pase_AS"/>
</dbReference>
<feature type="domain" description="Tyrosine specific protein phosphatases" evidence="7">
    <location>
        <begin position="116"/>
        <end position="167"/>
    </location>
</feature>
<organism evidence="8">
    <name type="scientific">viral metagenome</name>
    <dbReference type="NCBI Taxonomy" id="1070528"/>
    <lineage>
        <taxon>unclassified sequences</taxon>
        <taxon>metagenomes</taxon>
        <taxon>organismal metagenomes</taxon>
    </lineage>
</organism>
<evidence type="ECO:0000256" key="1">
    <source>
        <dbReference type="ARBA" id="ARBA00008601"/>
    </source>
</evidence>
<dbReference type="InterPro" id="IPR029021">
    <property type="entry name" value="Prot-tyrosine_phosphatase-like"/>
</dbReference>
<dbReference type="GO" id="GO:0004722">
    <property type="term" value="F:protein serine/threonine phosphatase activity"/>
    <property type="evidence" value="ECO:0007669"/>
    <property type="project" value="UniProtKB-EC"/>
</dbReference>
<reference evidence="8" key="1">
    <citation type="journal article" date="2020" name="Nature">
        <title>Giant virus diversity and host interactions through global metagenomics.</title>
        <authorList>
            <person name="Schulz F."/>
            <person name="Roux S."/>
            <person name="Paez-Espino D."/>
            <person name="Jungbluth S."/>
            <person name="Walsh D.A."/>
            <person name="Denef V.J."/>
            <person name="McMahon K.D."/>
            <person name="Konstantinidis K.T."/>
            <person name="Eloe-Fadrosh E.A."/>
            <person name="Kyrpides N.C."/>
            <person name="Woyke T."/>
        </authorList>
    </citation>
    <scope>NUCLEOTIDE SEQUENCE</scope>
    <source>
        <strain evidence="8">GVMAG-M-3300023179-111</strain>
    </source>
</reference>
<dbReference type="PANTHER" id="PTHR45948:SF2">
    <property type="entry name" value="DUAL SPECIFICITY PROTEIN PHOSPHATASE"/>
    <property type="match status" value="1"/>
</dbReference>
<evidence type="ECO:0000256" key="3">
    <source>
        <dbReference type="ARBA" id="ARBA00022912"/>
    </source>
</evidence>
<dbReference type="CDD" id="cd14498">
    <property type="entry name" value="DSP"/>
    <property type="match status" value="1"/>
</dbReference>
<dbReference type="PROSITE" id="PS00383">
    <property type="entry name" value="TYR_PHOSPHATASE_1"/>
    <property type="match status" value="1"/>
</dbReference>
<keyword evidence="2" id="KW-0378">Hydrolase</keyword>